<dbReference type="Gene3D" id="3.40.50.2000">
    <property type="entry name" value="Glycogen Phosphorylase B"/>
    <property type="match status" value="2"/>
</dbReference>
<gene>
    <name evidence="3" type="ORF">SAMN04488109_0900</name>
</gene>
<dbReference type="EMBL" id="FQWQ01000001">
    <property type="protein sequence ID" value="SHG57535.1"/>
    <property type="molecule type" value="Genomic_DNA"/>
</dbReference>
<feature type="domain" description="Glycosyl transferase family 1" evidence="1">
    <location>
        <begin position="200"/>
        <end position="352"/>
    </location>
</feature>
<keyword evidence="3" id="KW-0808">Transferase</keyword>
<dbReference type="Pfam" id="PF13579">
    <property type="entry name" value="Glyco_trans_4_4"/>
    <property type="match status" value="1"/>
</dbReference>
<dbReference type="SUPFAM" id="SSF53756">
    <property type="entry name" value="UDP-Glycosyltransferase/glycogen phosphorylase"/>
    <property type="match status" value="1"/>
</dbReference>
<dbReference type="Proteomes" id="UP000184212">
    <property type="component" value="Unassembled WGS sequence"/>
</dbReference>
<evidence type="ECO:0000259" key="2">
    <source>
        <dbReference type="Pfam" id="PF13579"/>
    </source>
</evidence>
<dbReference type="AlphaFoldDB" id="A0A1M5KXU8"/>
<proteinExistence type="predicted"/>
<dbReference type="Pfam" id="PF00534">
    <property type="entry name" value="Glycos_transf_1"/>
    <property type="match status" value="1"/>
</dbReference>
<dbReference type="PANTHER" id="PTHR12526">
    <property type="entry name" value="GLYCOSYLTRANSFERASE"/>
    <property type="match status" value="1"/>
</dbReference>
<evidence type="ECO:0000313" key="3">
    <source>
        <dbReference type="EMBL" id="SHG57535.1"/>
    </source>
</evidence>
<dbReference type="CDD" id="cd03801">
    <property type="entry name" value="GT4_PimA-like"/>
    <property type="match status" value="1"/>
</dbReference>
<name>A0A1M5KXU8_9BACT</name>
<dbReference type="GO" id="GO:0016757">
    <property type="term" value="F:glycosyltransferase activity"/>
    <property type="evidence" value="ECO:0007669"/>
    <property type="project" value="InterPro"/>
</dbReference>
<dbReference type="InterPro" id="IPR028098">
    <property type="entry name" value="Glyco_trans_4-like_N"/>
</dbReference>
<keyword evidence="4" id="KW-1185">Reference proteome</keyword>
<dbReference type="STRING" id="947013.SAMN04488109_0900"/>
<reference evidence="3 4" key="1">
    <citation type="submission" date="2016-11" db="EMBL/GenBank/DDBJ databases">
        <authorList>
            <person name="Jaros S."/>
            <person name="Januszkiewicz K."/>
            <person name="Wedrychowicz H."/>
        </authorList>
    </citation>
    <scope>NUCLEOTIDE SEQUENCE [LARGE SCALE GENOMIC DNA]</scope>
    <source>
        <strain evidence="3 4">DSM 24574</strain>
    </source>
</reference>
<dbReference type="InterPro" id="IPR001296">
    <property type="entry name" value="Glyco_trans_1"/>
</dbReference>
<evidence type="ECO:0000313" key="4">
    <source>
        <dbReference type="Proteomes" id="UP000184212"/>
    </source>
</evidence>
<organism evidence="3 4">
    <name type="scientific">Chryseolinea serpens</name>
    <dbReference type="NCBI Taxonomy" id="947013"/>
    <lineage>
        <taxon>Bacteria</taxon>
        <taxon>Pseudomonadati</taxon>
        <taxon>Bacteroidota</taxon>
        <taxon>Cytophagia</taxon>
        <taxon>Cytophagales</taxon>
        <taxon>Fulvivirgaceae</taxon>
        <taxon>Chryseolinea</taxon>
    </lineage>
</organism>
<protein>
    <submittedName>
        <fullName evidence="3">Glycosyltransferase involved in cell wall bisynthesis</fullName>
    </submittedName>
</protein>
<dbReference type="OrthoDB" id="9811239at2"/>
<sequence>MKKVLFVIDTLEMGGAEKSILEIASRFKNYTPVVCHIYPGDALKGAYLQQGIEVIGLDVPGHYNFGEAARRLQSTILSVQPAIVHSTLFRSDIVARRLRKKNGLPLINSLVNNTYHSSRFKTASMLMKMKLRVLQVLDAFTARKADLFFSNSEAIRQSNARSLVIPLDKIKVIYRGRDIEDFSNVPPEAVATLRNVWGPHRRILLNVSRLLERKGQMDLILAFKQVHNQFPDVTLLIAGEGPFRKVLEAKIRAAGLTDSVQLLGTRNDVPALLKLAKAFVFPSHYEGLPGALIEAMMSHTPIVASGIPENLECVQEGEAFIFRPGDVNDLAKSILAALGVHGAAAQRAENAYAVARQKFDITSIAAQYEAAYDNLLQR</sequence>
<accession>A0A1M5KXU8</accession>
<evidence type="ECO:0000259" key="1">
    <source>
        <dbReference type="Pfam" id="PF00534"/>
    </source>
</evidence>
<feature type="domain" description="Glycosyltransferase subfamily 4-like N-terminal" evidence="2">
    <location>
        <begin position="14"/>
        <end position="176"/>
    </location>
</feature>
<dbReference type="RefSeq" id="WP_073131457.1">
    <property type="nucleotide sequence ID" value="NZ_FQWQ01000001.1"/>
</dbReference>